<feature type="coiled-coil region" evidence="7">
    <location>
        <begin position="407"/>
        <end position="434"/>
    </location>
</feature>
<dbReference type="PANTHER" id="PTHR13271">
    <property type="entry name" value="UNCHARACTERIZED PUTATIVE METHYLTRANSFERASE"/>
    <property type="match status" value="1"/>
</dbReference>
<dbReference type="EC" id="2.1.1.-" evidence="6"/>
<evidence type="ECO:0000259" key="9">
    <source>
        <dbReference type="PROSITE" id="PS50280"/>
    </source>
</evidence>
<evidence type="ECO:0000313" key="10">
    <source>
        <dbReference type="EnsemblMetazoa" id="G35127.1:cds"/>
    </source>
</evidence>
<dbReference type="GO" id="GO:0032259">
    <property type="term" value="P:methylation"/>
    <property type="evidence" value="ECO:0007669"/>
    <property type="project" value="UniProtKB-KW"/>
</dbReference>
<keyword evidence="5 6" id="KW-0539">Nucleus</keyword>
<evidence type="ECO:0000256" key="4">
    <source>
        <dbReference type="ARBA" id="ARBA00022691"/>
    </source>
</evidence>
<dbReference type="InterPro" id="IPR001214">
    <property type="entry name" value="SET_dom"/>
</dbReference>
<dbReference type="PIRSF" id="PIRSF011771">
    <property type="entry name" value="RMS1_SET"/>
    <property type="match status" value="1"/>
</dbReference>
<evidence type="ECO:0000256" key="7">
    <source>
        <dbReference type="SAM" id="Coils"/>
    </source>
</evidence>
<keyword evidence="11" id="KW-1185">Reference proteome</keyword>
<dbReference type="PANTHER" id="PTHR13271:SF34">
    <property type="entry name" value="N-LYSINE METHYLTRANSFERASE SETD6"/>
    <property type="match status" value="1"/>
</dbReference>
<keyword evidence="2 6" id="KW-0489">Methyltransferase</keyword>
<evidence type="ECO:0000256" key="1">
    <source>
        <dbReference type="ARBA" id="ARBA00004123"/>
    </source>
</evidence>
<name>A0A8W8MUH2_MAGGI</name>
<dbReference type="InterPro" id="IPR046341">
    <property type="entry name" value="SET_dom_sf"/>
</dbReference>
<dbReference type="InterPro" id="IPR011383">
    <property type="entry name" value="N-lys_methylase_SETD6"/>
</dbReference>
<feature type="region of interest" description="Disordered" evidence="8">
    <location>
        <begin position="207"/>
        <end position="226"/>
    </location>
</feature>
<feature type="domain" description="SET" evidence="9">
    <location>
        <begin position="35"/>
        <end position="275"/>
    </location>
</feature>
<dbReference type="EnsemblMetazoa" id="G35127.1">
    <property type="protein sequence ID" value="G35127.1:cds"/>
    <property type="gene ID" value="G35127"/>
</dbReference>
<feature type="compositionally biased region" description="Acidic residues" evidence="8">
    <location>
        <begin position="211"/>
        <end position="226"/>
    </location>
</feature>
<accession>A0A8W8MUH2</accession>
<protein>
    <recommendedName>
        <fullName evidence="6">N-lysine methyltransferase</fullName>
        <ecNumber evidence="6">2.1.1.-</ecNumber>
    </recommendedName>
</protein>
<dbReference type="Pfam" id="PF00856">
    <property type="entry name" value="SET"/>
    <property type="match status" value="1"/>
</dbReference>
<dbReference type="GO" id="GO:0005634">
    <property type="term" value="C:nucleus"/>
    <property type="evidence" value="ECO:0007669"/>
    <property type="project" value="UniProtKB-SubCell"/>
</dbReference>
<evidence type="ECO:0000256" key="8">
    <source>
        <dbReference type="SAM" id="MobiDB-lite"/>
    </source>
</evidence>
<evidence type="ECO:0000313" key="11">
    <source>
        <dbReference type="Proteomes" id="UP000005408"/>
    </source>
</evidence>
<dbReference type="Pfam" id="PF09273">
    <property type="entry name" value="Rubis-subs-bind"/>
    <property type="match status" value="1"/>
</dbReference>
<comment type="function">
    <text evidence="6">Protein-lysine N-methyltransferase.</text>
</comment>
<dbReference type="GO" id="GO:0016279">
    <property type="term" value="F:protein-lysine N-methyltransferase activity"/>
    <property type="evidence" value="ECO:0007669"/>
    <property type="project" value="UniProtKB-UniRule"/>
</dbReference>
<dbReference type="InterPro" id="IPR036464">
    <property type="entry name" value="Rubisco_LSMT_subst-bd_sf"/>
</dbReference>
<comment type="similarity">
    <text evidence="6">Belongs to the class V-like SAM-binding methyltransferase superfamily. Histone-lysine methyltransferase family. SETD6 subfamily.</text>
</comment>
<dbReference type="SUPFAM" id="SSF81822">
    <property type="entry name" value="RuBisCo LSMT C-terminal, substrate-binding domain"/>
    <property type="match status" value="1"/>
</dbReference>
<dbReference type="Proteomes" id="UP000005408">
    <property type="component" value="Unassembled WGS sequence"/>
</dbReference>
<dbReference type="InterPro" id="IPR015353">
    <property type="entry name" value="Rubisco_LSMT_subst-bd"/>
</dbReference>
<evidence type="ECO:0000256" key="6">
    <source>
        <dbReference type="PIRNR" id="PIRNR011771"/>
    </source>
</evidence>
<dbReference type="AlphaFoldDB" id="A0A8W8MUH2"/>
<dbReference type="InterPro" id="IPR050600">
    <property type="entry name" value="SETD3_SETD6_MTase"/>
</dbReference>
<reference evidence="10" key="1">
    <citation type="submission" date="2022-08" db="UniProtKB">
        <authorList>
            <consortium name="EnsemblMetazoa"/>
        </authorList>
    </citation>
    <scope>IDENTIFICATION</scope>
    <source>
        <strain evidence="10">05x7-T-G4-1.051#20</strain>
    </source>
</reference>
<keyword evidence="7" id="KW-0175">Coiled coil</keyword>
<dbReference type="FunFam" id="3.90.1410.10:FF:000007">
    <property type="entry name" value="Ribosomal lysine N-methyltransferase 4"/>
    <property type="match status" value="1"/>
</dbReference>
<dbReference type="Gene3D" id="3.90.1410.10">
    <property type="entry name" value="set domain protein methyltransferase, domain 1"/>
    <property type="match status" value="1"/>
</dbReference>
<keyword evidence="3 6" id="KW-0808">Transferase</keyword>
<organism evidence="10 11">
    <name type="scientific">Magallana gigas</name>
    <name type="common">Pacific oyster</name>
    <name type="synonym">Crassostrea gigas</name>
    <dbReference type="NCBI Taxonomy" id="29159"/>
    <lineage>
        <taxon>Eukaryota</taxon>
        <taxon>Metazoa</taxon>
        <taxon>Spiralia</taxon>
        <taxon>Lophotrochozoa</taxon>
        <taxon>Mollusca</taxon>
        <taxon>Bivalvia</taxon>
        <taxon>Autobranchia</taxon>
        <taxon>Pteriomorphia</taxon>
        <taxon>Ostreida</taxon>
        <taxon>Ostreoidea</taxon>
        <taxon>Ostreidae</taxon>
        <taxon>Magallana</taxon>
    </lineage>
</organism>
<dbReference type="Gene3D" id="3.90.1420.10">
    <property type="entry name" value="Rubisco LSMT, substrate-binding domain"/>
    <property type="match status" value="1"/>
</dbReference>
<comment type="subcellular location">
    <subcellularLocation>
        <location evidence="1 6">Nucleus</location>
    </subcellularLocation>
</comment>
<dbReference type="PROSITE" id="PS50280">
    <property type="entry name" value="SET"/>
    <property type="match status" value="1"/>
</dbReference>
<dbReference type="InterPro" id="IPR044430">
    <property type="entry name" value="SETD6_SET"/>
</dbReference>
<dbReference type="CDD" id="cd19178">
    <property type="entry name" value="SET_SETD6"/>
    <property type="match status" value="1"/>
</dbReference>
<proteinExistence type="inferred from homology"/>
<keyword evidence="4 6" id="KW-0949">S-adenosyl-L-methionine</keyword>
<evidence type="ECO:0000256" key="2">
    <source>
        <dbReference type="ARBA" id="ARBA00022603"/>
    </source>
</evidence>
<sequence length="474" mass="54875">MATPAKRPREENNDQNNVNADLKTLCTNRANAFLKWFSSNDDNFFSGKVTIGPDGSCAQNGMVAIADVQEGESLFRISRKILLHPKSSSISALFEKDPVNSESGWSELLICMMHEYNAKDSPWKPYFDVLPETVDLPMFWTEEEREKLLTGTGVVEAVNRDNKKILTEFQSVVSPYLKKHKDTISESCDDLELYKRMVSYVMAYSFTEPPKDDDSDDFGEEEEEEEKSTIYMVPMADMLNHIANNNAHLSFKPDCLEMIATKDIKKGEEVFNTYGELANWHLLHMYGFSEAYPANHYDTVDIPLDLILDIAEEDAENKEFARKKSSFFKQKVMEDLIGDIVVGTNGILTDDRLFMVLKVMEMSPSQFAIYEEECEEGWEEDLDEDTSVLTEFEKMKDLSQTWKTIIYRSATESLKRYKTNVQEDEEKLKQIDSLNSRQQYSLHLFLHWALQVEHRHRGVHHRQQWRKHEVDAVV</sequence>
<evidence type="ECO:0000256" key="5">
    <source>
        <dbReference type="ARBA" id="ARBA00023242"/>
    </source>
</evidence>
<evidence type="ECO:0000256" key="3">
    <source>
        <dbReference type="ARBA" id="ARBA00022679"/>
    </source>
</evidence>
<dbReference type="SUPFAM" id="SSF82199">
    <property type="entry name" value="SET domain"/>
    <property type="match status" value="1"/>
</dbReference>